<dbReference type="AlphaFoldDB" id="A0A0S4QMK6"/>
<organism evidence="2 3">
    <name type="scientific">Parafrankia irregularis</name>
    <dbReference type="NCBI Taxonomy" id="795642"/>
    <lineage>
        <taxon>Bacteria</taxon>
        <taxon>Bacillati</taxon>
        <taxon>Actinomycetota</taxon>
        <taxon>Actinomycetes</taxon>
        <taxon>Frankiales</taxon>
        <taxon>Frankiaceae</taxon>
        <taxon>Parafrankia</taxon>
    </lineage>
</organism>
<proteinExistence type="predicted"/>
<feature type="region of interest" description="Disordered" evidence="1">
    <location>
        <begin position="52"/>
        <end position="78"/>
    </location>
</feature>
<evidence type="ECO:0000256" key="1">
    <source>
        <dbReference type="SAM" id="MobiDB-lite"/>
    </source>
</evidence>
<keyword evidence="3" id="KW-1185">Reference proteome</keyword>
<feature type="compositionally biased region" description="Gly residues" evidence="1">
    <location>
        <begin position="53"/>
        <end position="63"/>
    </location>
</feature>
<name>A0A0S4QMK6_9ACTN</name>
<protein>
    <submittedName>
        <fullName evidence="2">Uncharacterized protein</fullName>
    </submittedName>
</protein>
<dbReference type="EMBL" id="FAOZ01000008">
    <property type="protein sequence ID" value="CUU56564.1"/>
    <property type="molecule type" value="Genomic_DNA"/>
</dbReference>
<evidence type="ECO:0000313" key="3">
    <source>
        <dbReference type="Proteomes" id="UP000198802"/>
    </source>
</evidence>
<dbReference type="Proteomes" id="UP000198802">
    <property type="component" value="Unassembled WGS sequence"/>
</dbReference>
<accession>A0A0S4QMK6</accession>
<gene>
    <name evidence="2" type="ORF">Ga0074812_10892</name>
</gene>
<sequence>MMWIADATLRDHPPGPSATCTDRMEPAVPTGQRPLRSSRLVAGASMTGATGFAVGGPAGPGGARGDDCVLPWSGEQER</sequence>
<reference evidence="3" key="1">
    <citation type="submission" date="2015-11" db="EMBL/GenBank/DDBJ databases">
        <authorList>
            <person name="Varghese N."/>
        </authorList>
    </citation>
    <scope>NUCLEOTIDE SEQUENCE [LARGE SCALE GENOMIC DNA]</scope>
    <source>
        <strain evidence="3">DSM 45899</strain>
    </source>
</reference>
<evidence type="ECO:0000313" key="2">
    <source>
        <dbReference type="EMBL" id="CUU56564.1"/>
    </source>
</evidence>
<feature type="region of interest" description="Disordered" evidence="1">
    <location>
        <begin position="1"/>
        <end position="33"/>
    </location>
</feature>